<dbReference type="HOGENOM" id="CLU_3023778_0_0_6"/>
<sequence>MMPAAAALAINQAQLCNECNKIAMIYSECRPDKRSASGIDCRMAAQTPYPAYDLE</sequence>
<name>D4BDA8_9ENTR</name>
<dbReference type="Proteomes" id="UP000003880">
    <property type="component" value="Unassembled WGS sequence"/>
</dbReference>
<dbReference type="AlphaFoldDB" id="D4BDA8"/>
<comment type="caution">
    <text evidence="1">The sequence shown here is derived from an EMBL/GenBank/DDBJ whole genome shotgun (WGS) entry which is preliminary data.</text>
</comment>
<evidence type="ECO:0000313" key="1">
    <source>
        <dbReference type="EMBL" id="EFE07958.1"/>
    </source>
</evidence>
<organism evidence="1 2">
    <name type="scientific">Citrobacter youngae ATCC 29220</name>
    <dbReference type="NCBI Taxonomy" id="500640"/>
    <lineage>
        <taxon>Bacteria</taxon>
        <taxon>Pseudomonadati</taxon>
        <taxon>Pseudomonadota</taxon>
        <taxon>Gammaproteobacteria</taxon>
        <taxon>Enterobacterales</taxon>
        <taxon>Enterobacteriaceae</taxon>
        <taxon>Citrobacter</taxon>
        <taxon>Citrobacter freundii complex</taxon>
    </lineage>
</organism>
<evidence type="ECO:0000313" key="2">
    <source>
        <dbReference type="Proteomes" id="UP000003880"/>
    </source>
</evidence>
<protein>
    <submittedName>
        <fullName evidence="1">Uncharacterized protein</fullName>
    </submittedName>
</protein>
<dbReference type="EMBL" id="ABWL02000009">
    <property type="protein sequence ID" value="EFE07958.1"/>
    <property type="molecule type" value="Genomic_DNA"/>
</dbReference>
<reference evidence="1 2" key="1">
    <citation type="submission" date="2010-02" db="EMBL/GenBank/DDBJ databases">
        <authorList>
            <person name="Weinstock G."/>
            <person name="Sodergren E."/>
            <person name="Clifton S."/>
            <person name="Fulton L."/>
            <person name="Fulton B."/>
            <person name="Courtney L."/>
            <person name="Fronick C."/>
            <person name="Harrison M."/>
            <person name="Strong C."/>
            <person name="Farmer C."/>
            <person name="Delahaunty K."/>
            <person name="Markovic C."/>
            <person name="Hall O."/>
            <person name="Minx P."/>
            <person name="Tomlinson C."/>
            <person name="Mitreva M."/>
            <person name="Nelson J."/>
            <person name="Hou S."/>
            <person name="Wollam A."/>
            <person name="Pepin K.H."/>
            <person name="Johnson M."/>
            <person name="Bhonagiri V."/>
            <person name="Zhang X."/>
            <person name="Suruliraj S."/>
            <person name="Warren W."/>
            <person name="Chinwalla A."/>
            <person name="Mardis E.R."/>
            <person name="Wilson R.K."/>
        </authorList>
    </citation>
    <scope>NUCLEOTIDE SEQUENCE [LARGE SCALE GENOMIC DNA]</scope>
    <source>
        <strain evidence="1 2">ATCC 29220</strain>
    </source>
</reference>
<proteinExistence type="predicted"/>
<gene>
    <name evidence="1" type="ORF">CIT292_08476</name>
</gene>
<accession>D4BDA8</accession>